<reference evidence="1 2" key="1">
    <citation type="journal article" date="2012" name="J. Bacteriol.">
        <title>Draft Genome Sequence of Turicella otitidis ATCC 51513, Isolated from Middle Ear Fluid from a Child with Otitis Media.</title>
        <authorList>
            <person name="Brinkrolf K."/>
            <person name="Schneider J."/>
            <person name="Knecht M."/>
            <person name="Ruckert C."/>
            <person name="Tauch A."/>
        </authorList>
    </citation>
    <scope>NUCLEOTIDE SEQUENCE [LARGE SCALE GENOMIC DNA]</scope>
    <source>
        <strain evidence="1 2">ATCC 51513</strain>
    </source>
</reference>
<comment type="caution">
    <text evidence="1">The sequence shown here is derived from an EMBL/GenBank/DDBJ whole genome shotgun (WGS) entry which is preliminary data.</text>
</comment>
<protein>
    <recommendedName>
        <fullName evidence="3">Secreted protein</fullName>
    </recommendedName>
</protein>
<sequence>MASVVVDALKEKTTQGALAVLEKGLGEEAGKALNKVLNVKDVIDNCGALLD</sequence>
<evidence type="ECO:0000313" key="1">
    <source>
        <dbReference type="EMBL" id="CCI83065.1"/>
    </source>
</evidence>
<accession>I7KIP3</accession>
<dbReference type="AlphaFoldDB" id="I7KIP3"/>
<evidence type="ECO:0000313" key="2">
    <source>
        <dbReference type="Proteomes" id="UP000011016"/>
    </source>
</evidence>
<evidence type="ECO:0008006" key="3">
    <source>
        <dbReference type="Google" id="ProtNLM"/>
    </source>
</evidence>
<name>I7KIP3_9CORY</name>
<dbReference type="Proteomes" id="UP000011016">
    <property type="component" value="Unassembled WGS sequence"/>
</dbReference>
<gene>
    <name evidence="1" type="ORF">BN46_0317</name>
</gene>
<organism evidence="1 2">
    <name type="scientific">Corynebacterium otitidis ATCC 51513</name>
    <dbReference type="NCBI Taxonomy" id="883169"/>
    <lineage>
        <taxon>Bacteria</taxon>
        <taxon>Bacillati</taxon>
        <taxon>Actinomycetota</taxon>
        <taxon>Actinomycetes</taxon>
        <taxon>Mycobacteriales</taxon>
        <taxon>Corynebacteriaceae</taxon>
        <taxon>Corynebacterium</taxon>
    </lineage>
</organism>
<dbReference type="EMBL" id="CAJZ01000040">
    <property type="protein sequence ID" value="CCI83065.1"/>
    <property type="molecule type" value="Genomic_DNA"/>
</dbReference>
<proteinExistence type="predicted"/>